<dbReference type="InterPro" id="IPR013783">
    <property type="entry name" value="Ig-like_fold"/>
</dbReference>
<dbReference type="InterPro" id="IPR042095">
    <property type="entry name" value="SUMF_sf"/>
</dbReference>
<dbReference type="InterPro" id="IPR005532">
    <property type="entry name" value="SUMF_dom"/>
</dbReference>
<comment type="caution">
    <text evidence="2">The sequence shown here is derived from an EMBL/GenBank/DDBJ whole genome shotgun (WGS) entry which is preliminary data.</text>
</comment>
<sequence length="516" mass="56193">MTVRARQPVLWTLCALATWSGCSDDATTDPRVPSGTPIASFLIRATSFTIGAEITVDAAASIDEGDPELLRVRWDWEDDGIWDTELSNTKTESHRYFEPGPKTIRLEVRDPDENSATTTESFTIADNTPPTAAFTVTPGVVAAGTVVEVDASPSTDAEDPSVLEVRWDWEDDGAWDTEFMTGRTANHRYDSPGSNPIRLEVRDAAGSTAQTTRSLVVVPTRTDGLVPVPAGVFTMGSDPGEGFEDERPERQPSLSGFLIGAYEVSNVRYAAALDRALARGEIVVVPGDLYGRVLGEGKVQVYLDMDARTAPDVIPSNECHVSFDGKSFGVDPGWEDFPVVGLSWFGAAAFCNWWSEDEGFAPCYDIQTWACDFEADGYRLPTEAEWEKAARGGDERDYPWGGPVDCDHAAYFPCDQVLKSVDDPAYLVGASPFGCMHMAGNVEEWCNDWYGTDYYNVGSVPDPRGPSTGTQRVTRGGSFASTEPFVRCAFRGSRSPSGRTPDGISVFIGFRPVRQP</sequence>
<dbReference type="Proteomes" id="UP000697710">
    <property type="component" value="Unassembled WGS sequence"/>
</dbReference>
<feature type="domain" description="PKD" evidence="1">
    <location>
        <begin position="159"/>
        <end position="223"/>
    </location>
</feature>
<dbReference type="SUPFAM" id="SSF49299">
    <property type="entry name" value="PKD domain"/>
    <property type="match status" value="2"/>
</dbReference>
<dbReference type="PANTHER" id="PTHR23150">
    <property type="entry name" value="SULFATASE MODIFYING FACTOR 1, 2"/>
    <property type="match status" value="1"/>
</dbReference>
<dbReference type="SMART" id="SM00089">
    <property type="entry name" value="PKD"/>
    <property type="match status" value="2"/>
</dbReference>
<evidence type="ECO:0000313" key="3">
    <source>
        <dbReference type="Proteomes" id="UP000697710"/>
    </source>
</evidence>
<dbReference type="InterPro" id="IPR022409">
    <property type="entry name" value="PKD/Chitinase_dom"/>
</dbReference>
<dbReference type="Gene3D" id="3.90.1580.10">
    <property type="entry name" value="paralog of FGE (formylglycine-generating enzyme)"/>
    <property type="match status" value="1"/>
</dbReference>
<dbReference type="PROSITE" id="PS51257">
    <property type="entry name" value="PROKAR_LIPOPROTEIN"/>
    <property type="match status" value="1"/>
</dbReference>
<organism evidence="2 3">
    <name type="scientific">Eiseniibacteriota bacterium</name>
    <dbReference type="NCBI Taxonomy" id="2212470"/>
    <lineage>
        <taxon>Bacteria</taxon>
        <taxon>Candidatus Eiseniibacteriota</taxon>
    </lineage>
</organism>
<dbReference type="Pfam" id="PF03781">
    <property type="entry name" value="FGE-sulfatase"/>
    <property type="match status" value="1"/>
</dbReference>
<dbReference type="InterPro" id="IPR000601">
    <property type="entry name" value="PKD_dom"/>
</dbReference>
<dbReference type="Pfam" id="PF18911">
    <property type="entry name" value="PKD_4"/>
    <property type="match status" value="2"/>
</dbReference>
<reference evidence="2" key="1">
    <citation type="submission" date="2020-04" db="EMBL/GenBank/DDBJ databases">
        <authorList>
            <person name="Zhang T."/>
        </authorList>
    </citation>
    <scope>NUCLEOTIDE SEQUENCE</scope>
    <source>
        <strain evidence="2">HKST-UBA01</strain>
    </source>
</reference>
<dbReference type="CDD" id="cd00146">
    <property type="entry name" value="PKD"/>
    <property type="match status" value="2"/>
</dbReference>
<dbReference type="AlphaFoldDB" id="A0A956M259"/>
<dbReference type="EMBL" id="JAGQHR010000412">
    <property type="protein sequence ID" value="MCA9728540.1"/>
    <property type="molecule type" value="Genomic_DNA"/>
</dbReference>
<evidence type="ECO:0000313" key="2">
    <source>
        <dbReference type="EMBL" id="MCA9728540.1"/>
    </source>
</evidence>
<dbReference type="PANTHER" id="PTHR23150:SF19">
    <property type="entry name" value="FORMYLGLYCINE-GENERATING ENZYME"/>
    <property type="match status" value="1"/>
</dbReference>
<dbReference type="InterPro" id="IPR035986">
    <property type="entry name" value="PKD_dom_sf"/>
</dbReference>
<dbReference type="InterPro" id="IPR051043">
    <property type="entry name" value="Sulfatase_Mod_Factor_Kinase"/>
</dbReference>
<dbReference type="PROSITE" id="PS50093">
    <property type="entry name" value="PKD"/>
    <property type="match status" value="2"/>
</dbReference>
<dbReference type="GO" id="GO:0120147">
    <property type="term" value="F:formylglycine-generating oxidase activity"/>
    <property type="evidence" value="ECO:0007669"/>
    <property type="project" value="TreeGrafter"/>
</dbReference>
<dbReference type="Gene3D" id="2.60.40.10">
    <property type="entry name" value="Immunoglobulins"/>
    <property type="match status" value="2"/>
</dbReference>
<gene>
    <name evidence="2" type="ORF">KC729_12705</name>
</gene>
<dbReference type="InterPro" id="IPR016187">
    <property type="entry name" value="CTDL_fold"/>
</dbReference>
<proteinExistence type="predicted"/>
<accession>A0A956M259</accession>
<evidence type="ECO:0000259" key="1">
    <source>
        <dbReference type="PROSITE" id="PS50093"/>
    </source>
</evidence>
<dbReference type="SUPFAM" id="SSF56436">
    <property type="entry name" value="C-type lectin-like"/>
    <property type="match status" value="1"/>
</dbReference>
<reference evidence="2" key="2">
    <citation type="journal article" date="2021" name="Microbiome">
        <title>Successional dynamics and alternative stable states in a saline activated sludge microbial community over 9 years.</title>
        <authorList>
            <person name="Wang Y."/>
            <person name="Ye J."/>
            <person name="Ju F."/>
            <person name="Liu L."/>
            <person name="Boyd J.A."/>
            <person name="Deng Y."/>
            <person name="Parks D.H."/>
            <person name="Jiang X."/>
            <person name="Yin X."/>
            <person name="Woodcroft B.J."/>
            <person name="Tyson G.W."/>
            <person name="Hugenholtz P."/>
            <person name="Polz M.F."/>
            <person name="Zhang T."/>
        </authorList>
    </citation>
    <scope>NUCLEOTIDE SEQUENCE</scope>
    <source>
        <strain evidence="2">HKST-UBA01</strain>
    </source>
</reference>
<protein>
    <submittedName>
        <fullName evidence="2">SUMF1/EgtB/PvdO family nonheme iron enzyme</fullName>
    </submittedName>
</protein>
<feature type="domain" description="PKD" evidence="1">
    <location>
        <begin position="65"/>
        <end position="124"/>
    </location>
</feature>
<name>A0A956M259_UNCEI</name>